<name>A7ATM7_BABBO</name>
<reference evidence="4" key="2">
    <citation type="journal article" date="2020" name="Data Brief">
        <title>Transcriptome dataset of Babesia bovis life stages within vertebrate and invertebrate hosts.</title>
        <authorList>
            <person name="Ueti M.W."/>
            <person name="Johnson W.C."/>
            <person name="Kappmeyer L.S."/>
            <person name="Herndon D.R."/>
            <person name="Mousel M.R."/>
            <person name="Reif K.E."/>
            <person name="Taus N.S."/>
            <person name="Ifeonu O.O."/>
            <person name="Silva J.C."/>
            <person name="Suarez C.E."/>
            <person name="Brayton K.A."/>
        </authorList>
    </citation>
    <scope>NUCLEOTIDE SEQUENCE [LARGE SCALE GENOMIC DNA]</scope>
</reference>
<keyword evidence="4" id="KW-1185">Reference proteome</keyword>
<dbReference type="eggNOG" id="ENOG502SB61">
    <property type="taxonomic scope" value="Eukaryota"/>
</dbReference>
<reference evidence="3 4" key="1">
    <citation type="journal article" date="2007" name="PLoS Pathog.">
        <title>Genome sequence of Babesia bovis and comparative analysis of apicomplexan hemoprotozoa.</title>
        <authorList>
            <person name="Brayton K.A."/>
            <person name="Lau A.O.T."/>
            <person name="Herndon D.R."/>
            <person name="Hannick L."/>
            <person name="Kappmeyer L.S."/>
            <person name="Berens S.J."/>
            <person name="Bidwell S.L."/>
            <person name="Brown W.C."/>
            <person name="Crabtree J."/>
            <person name="Fadrosh D."/>
            <person name="Feldblum T."/>
            <person name="Forberger H.A."/>
            <person name="Haas B.J."/>
            <person name="Howell J.M."/>
            <person name="Khouri H."/>
            <person name="Koo H."/>
            <person name="Mann D.J."/>
            <person name="Norimine J."/>
            <person name="Paulsen I.T."/>
            <person name="Radune D."/>
            <person name="Ren Q."/>
            <person name="Smith R.K. Jr."/>
            <person name="Suarez C.E."/>
            <person name="White O."/>
            <person name="Wortman J.R."/>
            <person name="Knowles D.P. Jr."/>
            <person name="McElwain T.F."/>
            <person name="Nene V.M."/>
        </authorList>
    </citation>
    <scope>NUCLEOTIDE SEQUENCE [LARGE SCALE GENOMIC DNA]</scope>
    <source>
        <strain evidence="3">T2Bo</strain>
    </source>
</reference>
<dbReference type="InParanoid" id="A7ATM7"/>
<dbReference type="PANTHER" id="PTHR12790">
    <property type="entry name" value="TRANSCRIPTION INITIATION FACTOR IA RRN3"/>
    <property type="match status" value="1"/>
</dbReference>
<sequence length="988" mass="111597">MASYLSQLRRFKVNRANLVENEPAPVVVNNTTIIRKLQDISRSPSQDEGTLKEYIRILCEEMHWQCASESEVNDVTNGLIDMVTTEHSLLGSVVHEIVAKFRRIEGENGKIDIVDKVFDNFLELKKQLRHILINSTLDVPLEGDSLKIVREILRQYPGSIDVDSVTIFTSVHLNPKYRGMRCFFFKEADGRCTDFSYARCADGVPARYHRLHNVFIDVLVELCRLYPRVIGQVIESFENLYPHYNLALEHHVSVSRNLCTLARRVPALLGPLYRLLITKVTIIDAEIKLEDPSEFCEEKIKALRLETMRQLASELKSGSIDISEAKHRIGNPNWYQELYATVRTDEDLDDMTQKLDAVMSVLFSSLTRLLNDNMDTPAVQKPSMPELTEDSSDSDGSDSVSTSGYHSVSSYRNEEVNYPDHGLRSKSVSGVVKSEVGYNVPTVADRIVSELLDVFEDVVLPTQRCKYVQFLYIHVASMKTAWSHLFLQRLLLILYDEEAHSTSRRYASSYIASIVSRADFIQGQVVCSVVYYLFSILAKFEYLLVQCQDSGASSVTSDFTLRSQNRFGESGSIRSHSQMNRFYSLLQDILHIVSYHAGTLGSSPRCVRYLQDKRLSVCTFLDSHLFPVGRMRETVVDNAISATSIVPELRTLHISLVKAREAVFSSDNACAKGYSTKVIEGSFPYDSFALYHSRYFIRNNYRLHGYYELNKDLVAVKQELVDMAPDYVVTKEPTARKCIPVSALRDIKVECTKKVPHGLDLIPDGTSIDVPMKKSDLDSDIPEDRIVDQFMQATPTRPEPWQSPVPRLQNQGFAVVGDLNTSGYTTTEGGFSDTKHDNALCSSQDSGSSIATHIRSRLQRKHRRTQKIDMDPLFDFYGEDVSDISEVDFRSDNLKRLKSCSSAGTEYSTTGPEVPADHTNDDQQLIVIGIDQLDDFELSLSSSILVNAPKRSSKRIFDLLTATAAYKSAIVNSEVTKNIHKRCQDSLK</sequence>
<dbReference type="GO" id="GO:0005634">
    <property type="term" value="C:nucleus"/>
    <property type="evidence" value="ECO:0007669"/>
    <property type="project" value="TreeGrafter"/>
</dbReference>
<feature type="compositionally biased region" description="Low complexity" evidence="2">
    <location>
        <begin position="397"/>
        <end position="408"/>
    </location>
</feature>
<dbReference type="OMA" id="PRCVRYL"/>
<dbReference type="Pfam" id="PF05327">
    <property type="entry name" value="RRN3"/>
    <property type="match status" value="1"/>
</dbReference>
<dbReference type="GO" id="GO:0006361">
    <property type="term" value="P:transcription initiation at RNA polymerase I promoter"/>
    <property type="evidence" value="ECO:0007669"/>
    <property type="project" value="InterPro"/>
</dbReference>
<dbReference type="GO" id="GO:0001042">
    <property type="term" value="F:RNA polymerase I core binding"/>
    <property type="evidence" value="ECO:0007669"/>
    <property type="project" value="TreeGrafter"/>
</dbReference>
<evidence type="ECO:0000256" key="2">
    <source>
        <dbReference type="SAM" id="MobiDB-lite"/>
    </source>
</evidence>
<evidence type="ECO:0000256" key="1">
    <source>
        <dbReference type="ARBA" id="ARBA00010098"/>
    </source>
</evidence>
<dbReference type="RefSeq" id="XP_001609856.1">
    <property type="nucleotide sequence ID" value="XM_001609806.1"/>
</dbReference>
<feature type="region of interest" description="Disordered" evidence="2">
    <location>
        <begin position="374"/>
        <end position="408"/>
    </location>
</feature>
<dbReference type="EMBL" id="AAXT01000003">
    <property type="protein sequence ID" value="EDO06288.1"/>
    <property type="molecule type" value="Genomic_DNA"/>
</dbReference>
<evidence type="ECO:0000313" key="4">
    <source>
        <dbReference type="Proteomes" id="UP000002173"/>
    </source>
</evidence>
<dbReference type="STRING" id="5865.A7ATM7"/>
<dbReference type="KEGG" id="bbo:BBOV_II003330"/>
<reference evidence="4" key="3">
    <citation type="journal article" date="2021" name="Int. J. Parasitol.">
        <title>Comparative analysis of gene expression between Babesia bovis blood stages and kinetes allowed by improved genome annotation.</title>
        <authorList>
            <person name="Ueti M.W."/>
            <person name="Johnson W.C."/>
            <person name="Kappmeyer L.S."/>
            <person name="Herndon D.R."/>
            <person name="Mousel M.R."/>
            <person name="Reif K.E."/>
            <person name="Taus N.S."/>
            <person name="Ifeonu O.O."/>
            <person name="Silva J.C."/>
            <person name="Suarez C.E."/>
            <person name="Brayton K.A."/>
        </authorList>
    </citation>
    <scope>NUCLEOTIDE SEQUENCE [LARGE SCALE GENOMIC DNA]</scope>
</reference>
<dbReference type="Proteomes" id="UP000002173">
    <property type="component" value="Unassembled WGS sequence"/>
</dbReference>
<protein>
    <submittedName>
        <fullName evidence="3">Uncharacterized protein</fullName>
    </submittedName>
</protein>
<dbReference type="PANTHER" id="PTHR12790:SF0">
    <property type="entry name" value="RNA POLYMERASE I-SPECIFIC TRANSCRIPTION INITIATION FACTOR RRN3-RELATED"/>
    <property type="match status" value="1"/>
</dbReference>
<proteinExistence type="inferred from homology"/>
<gene>
    <name evidence="3" type="ORF">BBOV_II003330</name>
</gene>
<dbReference type="GeneID" id="5478085"/>
<dbReference type="AlphaFoldDB" id="A7ATM7"/>
<organism evidence="3 4">
    <name type="scientific">Babesia bovis</name>
    <dbReference type="NCBI Taxonomy" id="5865"/>
    <lineage>
        <taxon>Eukaryota</taxon>
        <taxon>Sar</taxon>
        <taxon>Alveolata</taxon>
        <taxon>Apicomplexa</taxon>
        <taxon>Aconoidasida</taxon>
        <taxon>Piroplasmida</taxon>
        <taxon>Babesiidae</taxon>
        <taxon>Babesia</taxon>
    </lineage>
</organism>
<dbReference type="VEuPathDB" id="PiroplasmaDB:BBOV_II003330"/>
<comment type="caution">
    <text evidence="3">The sequence shown here is derived from an EMBL/GenBank/DDBJ whole genome shotgun (WGS) entry which is preliminary data.</text>
</comment>
<dbReference type="InterPro" id="IPR007991">
    <property type="entry name" value="RNA_pol_I_trans_ini_fac_RRN3"/>
</dbReference>
<feature type="compositionally biased region" description="Acidic residues" evidence="2">
    <location>
        <begin position="387"/>
        <end position="396"/>
    </location>
</feature>
<accession>A7ATM7</accession>
<dbReference type="GO" id="GO:0001181">
    <property type="term" value="F:RNA polymerase I general transcription initiation factor activity"/>
    <property type="evidence" value="ECO:0007669"/>
    <property type="project" value="InterPro"/>
</dbReference>
<evidence type="ECO:0000313" key="3">
    <source>
        <dbReference type="EMBL" id="EDO06288.1"/>
    </source>
</evidence>
<dbReference type="Gene3D" id="3.10.450.40">
    <property type="match status" value="1"/>
</dbReference>
<comment type="similarity">
    <text evidence="1">Belongs to the RRN3 family.</text>
</comment>
<dbReference type="Pfam" id="PF11523">
    <property type="entry name" value="DUF3223"/>
    <property type="match status" value="1"/>
</dbReference>